<dbReference type="Proteomes" id="UP001165205">
    <property type="component" value="Unassembled WGS sequence"/>
</dbReference>
<evidence type="ECO:0000313" key="1">
    <source>
        <dbReference type="EMBL" id="GMG23433.1"/>
    </source>
</evidence>
<organism evidence="1 2">
    <name type="scientific">Aspergillus oryzae</name>
    <name type="common">Yellow koji mold</name>
    <dbReference type="NCBI Taxonomy" id="5062"/>
    <lineage>
        <taxon>Eukaryota</taxon>
        <taxon>Fungi</taxon>
        <taxon>Dikarya</taxon>
        <taxon>Ascomycota</taxon>
        <taxon>Pezizomycotina</taxon>
        <taxon>Eurotiomycetes</taxon>
        <taxon>Eurotiomycetidae</taxon>
        <taxon>Eurotiales</taxon>
        <taxon>Aspergillaceae</taxon>
        <taxon>Aspergillus</taxon>
        <taxon>Aspergillus subgen. Circumdati</taxon>
    </lineage>
</organism>
<evidence type="ECO:0000313" key="2">
    <source>
        <dbReference type="Proteomes" id="UP001165205"/>
    </source>
</evidence>
<protein>
    <submittedName>
        <fullName evidence="1">Unnamed protein product</fullName>
    </submittedName>
</protein>
<sequence>MRSTSVRLINIRLPPRRLIHSAQSSSCGMVAVRSDCHLTLSDDQITFTVTSAVAVRHGTGMDPPVWYFTMGPVRILSFTGPHLQKYQWIDNTSVCYNDT</sequence>
<accession>A0AAN5BRH9</accession>
<gene>
    <name evidence="1" type="ORF">Aory04_000087800</name>
</gene>
<comment type="caution">
    <text evidence="1">The sequence shown here is derived from an EMBL/GenBank/DDBJ whole genome shotgun (WGS) entry which is preliminary data.</text>
</comment>
<dbReference type="AlphaFoldDB" id="A0AAN5BRH9"/>
<reference evidence="1" key="1">
    <citation type="submission" date="2023-04" db="EMBL/GenBank/DDBJ databases">
        <title>Aspergillus oryzae NBRC 4228.</title>
        <authorList>
            <person name="Ichikawa N."/>
            <person name="Sato H."/>
            <person name="Tonouchi N."/>
        </authorList>
    </citation>
    <scope>NUCLEOTIDE SEQUENCE</scope>
    <source>
        <strain evidence="1">NBRC 4228</strain>
    </source>
</reference>
<name>A0AAN5BRH9_ASPOZ</name>
<proteinExistence type="predicted"/>
<dbReference type="EMBL" id="BSYA01000005">
    <property type="protein sequence ID" value="GMG23433.1"/>
    <property type="molecule type" value="Genomic_DNA"/>
</dbReference>